<feature type="domain" description="AMP-binding enzyme C-terminal" evidence="5">
    <location>
        <begin position="407"/>
        <end position="508"/>
    </location>
</feature>
<evidence type="ECO:0000259" key="5">
    <source>
        <dbReference type="Pfam" id="PF13193"/>
    </source>
</evidence>
<proteinExistence type="inferred from homology"/>
<dbReference type="PANTHER" id="PTHR43201">
    <property type="entry name" value="ACYL-COA SYNTHETASE"/>
    <property type="match status" value="1"/>
</dbReference>
<dbReference type="InterPro" id="IPR045851">
    <property type="entry name" value="AMP-bd_C_sf"/>
</dbReference>
<name>A0A199NTX6_9MICC</name>
<evidence type="ECO:0000313" key="6">
    <source>
        <dbReference type="EMBL" id="OAX52265.1"/>
    </source>
</evidence>
<evidence type="ECO:0000256" key="1">
    <source>
        <dbReference type="ARBA" id="ARBA00006432"/>
    </source>
</evidence>
<dbReference type="Gene3D" id="3.40.50.12780">
    <property type="entry name" value="N-terminal domain of ligase-like"/>
    <property type="match status" value="1"/>
</dbReference>
<keyword evidence="2" id="KW-0436">Ligase</keyword>
<dbReference type="Pfam" id="PF00501">
    <property type="entry name" value="AMP-binding"/>
    <property type="match status" value="1"/>
</dbReference>
<protein>
    <submittedName>
        <fullName evidence="6">Uncharacterized protein</fullName>
    </submittedName>
</protein>
<feature type="domain" description="AMP-dependent synthetase/ligase" evidence="4">
    <location>
        <begin position="42"/>
        <end position="296"/>
    </location>
</feature>
<feature type="region of interest" description="Disordered" evidence="3">
    <location>
        <begin position="232"/>
        <end position="285"/>
    </location>
</feature>
<dbReference type="GO" id="GO:0031956">
    <property type="term" value="F:medium-chain fatty acid-CoA ligase activity"/>
    <property type="evidence" value="ECO:0007669"/>
    <property type="project" value="TreeGrafter"/>
</dbReference>
<feature type="region of interest" description="Disordered" evidence="3">
    <location>
        <begin position="328"/>
        <end position="384"/>
    </location>
</feature>
<feature type="region of interest" description="Disordered" evidence="3">
    <location>
        <begin position="444"/>
        <end position="470"/>
    </location>
</feature>
<dbReference type="Proteomes" id="UP000053171">
    <property type="component" value="Unassembled WGS sequence"/>
</dbReference>
<evidence type="ECO:0000256" key="3">
    <source>
        <dbReference type="SAM" id="MobiDB-lite"/>
    </source>
</evidence>
<feature type="compositionally biased region" description="Pro residues" evidence="3">
    <location>
        <begin position="11"/>
        <end position="20"/>
    </location>
</feature>
<feature type="compositionally biased region" description="Polar residues" evidence="3">
    <location>
        <begin position="29"/>
        <end position="39"/>
    </location>
</feature>
<dbReference type="Pfam" id="PF13193">
    <property type="entry name" value="AMP-binding_C"/>
    <property type="match status" value="1"/>
</dbReference>
<dbReference type="Gene3D" id="2.30.38.10">
    <property type="entry name" value="Luciferase, Domain 3"/>
    <property type="match status" value="1"/>
</dbReference>
<reference evidence="6" key="1">
    <citation type="submission" date="2016-06" db="EMBL/GenBank/DDBJ databases">
        <title>Identification of putative biosynthetic pathways for the production of bioactive secondary metabolites by the marine actinomycete Kocuria kristinae RUTW2-3.</title>
        <authorList>
            <person name="Waterworth S.C."/>
            <person name="Walmsley T.A."/>
            <person name="Matongo T."/>
            <person name="Davies-Coleman M.T."/>
            <person name="Dorrington R.A."/>
        </authorList>
    </citation>
    <scope>NUCLEOTIDE SEQUENCE [LARGE SCALE GENOMIC DNA]</scope>
    <source>
        <strain evidence="6">RUTW2-3</strain>
    </source>
</reference>
<dbReference type="PANTHER" id="PTHR43201:SF5">
    <property type="entry name" value="MEDIUM-CHAIN ACYL-COA LIGASE ACSF2, MITOCHONDRIAL"/>
    <property type="match status" value="1"/>
</dbReference>
<evidence type="ECO:0000259" key="4">
    <source>
        <dbReference type="Pfam" id="PF00501"/>
    </source>
</evidence>
<dbReference type="InterPro" id="IPR042099">
    <property type="entry name" value="ANL_N_sf"/>
</dbReference>
<feature type="compositionally biased region" description="Basic and acidic residues" evidence="3">
    <location>
        <begin position="367"/>
        <end position="380"/>
    </location>
</feature>
<dbReference type="EMBL" id="LJBJ02000005">
    <property type="protein sequence ID" value="OAX52265.1"/>
    <property type="molecule type" value="Genomic_DNA"/>
</dbReference>
<dbReference type="AlphaFoldDB" id="A0A199NTX6"/>
<evidence type="ECO:0000313" key="7">
    <source>
        <dbReference type="Proteomes" id="UP000053171"/>
    </source>
</evidence>
<comment type="similarity">
    <text evidence="1">Belongs to the ATP-dependent AMP-binding enzyme family.</text>
</comment>
<feature type="compositionally biased region" description="Basic and acidic residues" evidence="3">
    <location>
        <begin position="454"/>
        <end position="470"/>
    </location>
</feature>
<keyword evidence="7" id="KW-1185">Reference proteome</keyword>
<accession>A0A199NTX6</accession>
<organism evidence="6 7">
    <name type="scientific">Rothia kristinae</name>
    <dbReference type="NCBI Taxonomy" id="37923"/>
    <lineage>
        <taxon>Bacteria</taxon>
        <taxon>Bacillati</taxon>
        <taxon>Actinomycetota</taxon>
        <taxon>Actinomycetes</taxon>
        <taxon>Micrococcales</taxon>
        <taxon>Micrococcaceae</taxon>
        <taxon>Rothia</taxon>
    </lineage>
</organism>
<feature type="region of interest" description="Disordered" evidence="3">
    <location>
        <begin position="1"/>
        <end position="48"/>
    </location>
</feature>
<feature type="compositionally biased region" description="Low complexity" evidence="3">
    <location>
        <begin position="332"/>
        <end position="344"/>
    </location>
</feature>
<dbReference type="InterPro" id="IPR000873">
    <property type="entry name" value="AMP-dep_synth/lig_dom"/>
</dbReference>
<dbReference type="SUPFAM" id="SSF56801">
    <property type="entry name" value="Acetyl-CoA synthetase-like"/>
    <property type="match status" value="2"/>
</dbReference>
<feature type="region of interest" description="Disordered" evidence="3">
    <location>
        <begin position="501"/>
        <end position="526"/>
    </location>
</feature>
<dbReference type="GO" id="GO:0006631">
    <property type="term" value="P:fatty acid metabolic process"/>
    <property type="evidence" value="ECO:0007669"/>
    <property type="project" value="TreeGrafter"/>
</dbReference>
<gene>
    <name evidence="6" type="ORF">AN277_0203695</name>
</gene>
<dbReference type="InterPro" id="IPR020845">
    <property type="entry name" value="AMP-binding_CS"/>
</dbReference>
<dbReference type="PROSITE" id="PS00455">
    <property type="entry name" value="AMP_BINDING"/>
    <property type="match status" value="1"/>
</dbReference>
<sequence>MGMDFSALTPAPEPPAPGPGVPVLDGPGSQTPQSLTRGLSSLPEADRDAPALVVATSGSTGTPKRTLLTAGSLRASGRATAETTDSDGAQWLLALPVHYVAGAQVIARSMLAGTTPVTTASLAPGTGFTAGDFLAAVERMTHPRRMTALVPTQLHVLLEAAESGVVPADQLHEALRSFRAILLGGAPASASLRARIRELGLPVVTTYGSAETAGGCVYDGRALPGVEVRIEPTTTAGGPATEDGPDSHGPGSAPGTPVSAAPGVLDGSSPSAVDEGPAGGPGRIWLGGPTVAAGYLEDPARHTEHFRVDAHGTRWYRTDDLGTLEDITSLAGSRPGTESGSPTGSGPGPGPRPGPRPETGSRSASRPTDHSDAPRPEHLAGQRLRVAGRADDVIITGGIKVSARAVAAALEEVRGVREALVVGVPHPRWGQAVAAMVAVPGLSGTTPSAPAHPADAHEDPDARGNADARETAELEDRLRAAVRERLGPAAVPKRLEVVRALPLTSTGKPDRAAVARALAAPRRRPE</sequence>
<dbReference type="Gene3D" id="3.30.300.30">
    <property type="match status" value="1"/>
</dbReference>
<evidence type="ECO:0000256" key="2">
    <source>
        <dbReference type="ARBA" id="ARBA00022598"/>
    </source>
</evidence>
<comment type="caution">
    <text evidence="6">The sequence shown here is derived from an EMBL/GenBank/DDBJ whole genome shotgun (WGS) entry which is preliminary data.</text>
</comment>
<dbReference type="InterPro" id="IPR025110">
    <property type="entry name" value="AMP-bd_C"/>
</dbReference>